<dbReference type="Pfam" id="PF06165">
    <property type="entry name" value="GH94_b-supersand"/>
    <property type="match status" value="1"/>
</dbReference>
<dbReference type="PANTHER" id="PTHR37469">
    <property type="entry name" value="CELLOBIONIC ACID PHOSPHORYLASE-RELATED"/>
    <property type="match status" value="1"/>
</dbReference>
<dbReference type="Gene3D" id="1.20.890.20">
    <property type="entry name" value="mpn423 like domain"/>
    <property type="match status" value="1"/>
</dbReference>
<sequence length="321" mass="36316">MQFGHFDDEAREYVITTPHTPYPWINYLGAQDFFGLVSHTGGGYSFYRDAKLRRLTRYRYNNVPVDDGGRYFTINDGGDVWSPGFRPYKTELDRFETRHGMGYTRITGERGGLEASVLFFVPVDTNAEIHQVTLTNTSDADKSVSLFAFLEFCLWNAEDDQTNYQRNLSIGEVEVVDGAIYHKTEYRERRDHYAVYGVNAPIEGFDTDRDTFLGFGNGFDEAAVPHAAKSGDSIVSGWYPIASHHLKADLEPGESRTFTFVLGYLENDRDNKWEAPGIINKSGARELLARFATNEAADAAFAQAQRLLGRPARLVHRHLGR</sequence>
<dbReference type="InterPro" id="IPR011013">
    <property type="entry name" value="Gal_mutarotase_sf_dom"/>
</dbReference>
<evidence type="ECO:0000259" key="1">
    <source>
        <dbReference type="Pfam" id="PF06165"/>
    </source>
</evidence>
<evidence type="ECO:0000313" key="2">
    <source>
        <dbReference type="EMBL" id="GMA36047.1"/>
    </source>
</evidence>
<dbReference type="InterPro" id="IPR010383">
    <property type="entry name" value="Glyco_hydrolase_94_b-supersand"/>
</dbReference>
<dbReference type="SUPFAM" id="SSF74650">
    <property type="entry name" value="Galactose mutarotase-like"/>
    <property type="match status" value="1"/>
</dbReference>
<dbReference type="RefSeq" id="WP_284328364.1">
    <property type="nucleotide sequence ID" value="NZ_BSUN01000001.1"/>
</dbReference>
<gene>
    <name evidence="2" type="ORF">GCM10025876_22510</name>
</gene>
<organism evidence="2 3">
    <name type="scientific">Demequina litorisediminis</name>
    <dbReference type="NCBI Taxonomy" id="1849022"/>
    <lineage>
        <taxon>Bacteria</taxon>
        <taxon>Bacillati</taxon>
        <taxon>Actinomycetota</taxon>
        <taxon>Actinomycetes</taxon>
        <taxon>Micrococcales</taxon>
        <taxon>Demequinaceae</taxon>
        <taxon>Demequina</taxon>
    </lineage>
</organism>
<dbReference type="InterPro" id="IPR052047">
    <property type="entry name" value="GH94_Enzymes"/>
</dbReference>
<evidence type="ECO:0000313" key="3">
    <source>
        <dbReference type="Proteomes" id="UP001157125"/>
    </source>
</evidence>
<protein>
    <recommendedName>
        <fullName evidence="1">Glycosyl hydrolase 94 supersandwich domain-containing protein</fullName>
    </recommendedName>
</protein>
<dbReference type="Proteomes" id="UP001157125">
    <property type="component" value="Unassembled WGS sequence"/>
</dbReference>
<dbReference type="InterPro" id="IPR037018">
    <property type="entry name" value="GH65_N"/>
</dbReference>
<accession>A0ABQ6IFW3</accession>
<keyword evidence="3" id="KW-1185">Reference proteome</keyword>
<dbReference type="PANTHER" id="PTHR37469:SF2">
    <property type="entry name" value="CELLOBIONIC ACID PHOSPHORYLASE"/>
    <property type="match status" value="1"/>
</dbReference>
<name>A0ABQ6IFW3_9MICO</name>
<dbReference type="CDD" id="cd11754">
    <property type="entry name" value="GH94N_CBP_like"/>
    <property type="match status" value="1"/>
</dbReference>
<comment type="caution">
    <text evidence="2">The sequence shown here is derived from an EMBL/GenBank/DDBJ whole genome shotgun (WGS) entry which is preliminary data.</text>
</comment>
<reference evidence="3" key="1">
    <citation type="journal article" date="2019" name="Int. J. Syst. Evol. Microbiol.">
        <title>The Global Catalogue of Microorganisms (GCM) 10K type strain sequencing project: providing services to taxonomists for standard genome sequencing and annotation.</title>
        <authorList>
            <consortium name="The Broad Institute Genomics Platform"/>
            <consortium name="The Broad Institute Genome Sequencing Center for Infectious Disease"/>
            <person name="Wu L."/>
            <person name="Ma J."/>
        </authorList>
    </citation>
    <scope>NUCLEOTIDE SEQUENCE [LARGE SCALE GENOMIC DNA]</scope>
    <source>
        <strain evidence="3">NBRC 112299</strain>
    </source>
</reference>
<dbReference type="EMBL" id="BSUN01000001">
    <property type="protein sequence ID" value="GMA36047.1"/>
    <property type="molecule type" value="Genomic_DNA"/>
</dbReference>
<proteinExistence type="predicted"/>
<dbReference type="InterPro" id="IPR037825">
    <property type="entry name" value="GH94N_CBP"/>
</dbReference>
<dbReference type="Gene3D" id="2.70.98.40">
    <property type="entry name" value="Glycoside hydrolase, family 65, N-terminal domain"/>
    <property type="match status" value="1"/>
</dbReference>
<feature type="domain" description="Glycosyl hydrolase 94 supersandwich" evidence="1">
    <location>
        <begin position="11"/>
        <end position="290"/>
    </location>
</feature>
<dbReference type="SMART" id="SM01068">
    <property type="entry name" value="CBM_X"/>
    <property type="match status" value="1"/>
</dbReference>